<sequence length="591" mass="67532">MEKSDLQNAMHMLHQQLKGRRFFIVLDDIWQEEAWESLLAAFPYEDRASRLLLTSRSRDIPRNAQYVHDLQLLNPDKSWQLFLKKAFINNTDGKCPEDLENIGREILRKCNGLPLAITVVGGLLVRQRQSESEWERVLKGLNSHLGRSGSSVSAILELSYQDLPPQLKSCFLCLGFFKEDAVIRARKLVNLWIAEGMVSQEGEGKERVEEIARSYSDELINRNMVQVKEWGKFDQVKTCYVHDLLRELSITKANKEISFEILRQGKSQPLDKARHRAIYCSTESFIHPPNTHLRSLFVHGAGKVDDSPSYWKSFVLLKVLDFEDFDLKNLPDTIGALTSLRYLGLRNTKIKELPSSLGRLKNLEVLDIAKNFGLKVPNVLWKMANLRHLYMSGIRCQFPLIIDALRNLQTLIHIPANSWAFDQHLSHMTTLHKLGIELEESTDVGKLCTSLAMLQNLVYLNLSGPVSQCRQSLDGLNFLHSLTQLKLDVFLTKLPGASNFPPNLSYLSLEDTLLQEDPMPVLQELPKLLHLNMRDAYSGAVMMISQKGFLKLKVLSLRSLLELRKNTSRKRCYASDQTTRDLQMPSSKEPP</sequence>
<dbReference type="Pfam" id="PF00931">
    <property type="entry name" value="NB-ARC"/>
    <property type="match status" value="1"/>
</dbReference>
<dbReference type="FunFam" id="1.10.8.430:FF:000003">
    <property type="entry name" value="Probable disease resistance protein At5g66910"/>
    <property type="match status" value="1"/>
</dbReference>
<dbReference type="GO" id="GO:0005524">
    <property type="term" value="F:ATP binding"/>
    <property type="evidence" value="ECO:0007669"/>
    <property type="project" value="UniProtKB-KW"/>
</dbReference>
<dbReference type="FunFam" id="1.10.10.10:FF:000322">
    <property type="entry name" value="Probable disease resistance protein At1g63360"/>
    <property type="match status" value="1"/>
</dbReference>
<dbReference type="AlphaFoldDB" id="A0AAW2K8J1"/>
<reference evidence="11" key="2">
    <citation type="journal article" date="2024" name="Plant">
        <title>Genomic evolution and insights into agronomic trait innovations of Sesamum species.</title>
        <authorList>
            <person name="Miao H."/>
            <person name="Wang L."/>
            <person name="Qu L."/>
            <person name="Liu H."/>
            <person name="Sun Y."/>
            <person name="Le M."/>
            <person name="Wang Q."/>
            <person name="Wei S."/>
            <person name="Zheng Y."/>
            <person name="Lin W."/>
            <person name="Duan Y."/>
            <person name="Cao H."/>
            <person name="Xiong S."/>
            <person name="Wang X."/>
            <person name="Wei L."/>
            <person name="Li C."/>
            <person name="Ma Q."/>
            <person name="Ju M."/>
            <person name="Zhao R."/>
            <person name="Li G."/>
            <person name="Mu C."/>
            <person name="Tian Q."/>
            <person name="Mei H."/>
            <person name="Zhang T."/>
            <person name="Gao T."/>
            <person name="Zhang H."/>
        </authorList>
    </citation>
    <scope>NUCLEOTIDE SEQUENCE</scope>
    <source>
        <strain evidence="11">G02</strain>
    </source>
</reference>
<organism evidence="11">
    <name type="scientific">Sesamum radiatum</name>
    <name type="common">Black benniseed</name>
    <dbReference type="NCBI Taxonomy" id="300843"/>
    <lineage>
        <taxon>Eukaryota</taxon>
        <taxon>Viridiplantae</taxon>
        <taxon>Streptophyta</taxon>
        <taxon>Embryophyta</taxon>
        <taxon>Tracheophyta</taxon>
        <taxon>Spermatophyta</taxon>
        <taxon>Magnoliopsida</taxon>
        <taxon>eudicotyledons</taxon>
        <taxon>Gunneridae</taxon>
        <taxon>Pentapetalae</taxon>
        <taxon>asterids</taxon>
        <taxon>lamiids</taxon>
        <taxon>Lamiales</taxon>
        <taxon>Pedaliaceae</taxon>
        <taxon>Sesamum</taxon>
    </lineage>
</organism>
<feature type="domain" description="Disease resistance R13L4/SHOC-2-like LRR" evidence="10">
    <location>
        <begin position="292"/>
        <end position="558"/>
    </location>
</feature>
<dbReference type="InterPro" id="IPR036388">
    <property type="entry name" value="WH-like_DNA-bd_sf"/>
</dbReference>
<dbReference type="PRINTS" id="PR00364">
    <property type="entry name" value="DISEASERSIST"/>
</dbReference>
<keyword evidence="2" id="KW-0433">Leucine-rich repeat</keyword>
<evidence type="ECO:0000256" key="4">
    <source>
        <dbReference type="ARBA" id="ARBA00022741"/>
    </source>
</evidence>
<evidence type="ECO:0000256" key="7">
    <source>
        <dbReference type="SAM" id="MobiDB-lite"/>
    </source>
</evidence>
<evidence type="ECO:0000256" key="1">
    <source>
        <dbReference type="ARBA" id="ARBA00008894"/>
    </source>
</evidence>
<keyword evidence="4" id="KW-0547">Nucleotide-binding</keyword>
<feature type="domain" description="Disease resistance protein winged helix" evidence="9">
    <location>
        <begin position="177"/>
        <end position="248"/>
    </location>
</feature>
<dbReference type="EMBL" id="JACGWJ010000029">
    <property type="protein sequence ID" value="KAL0303015.1"/>
    <property type="molecule type" value="Genomic_DNA"/>
</dbReference>
<comment type="similarity">
    <text evidence="1">Belongs to the disease resistance NB-LRR family.</text>
</comment>
<dbReference type="Gene3D" id="1.10.10.10">
    <property type="entry name" value="Winged helix-like DNA-binding domain superfamily/Winged helix DNA-binding domain"/>
    <property type="match status" value="1"/>
</dbReference>
<dbReference type="Pfam" id="PF23598">
    <property type="entry name" value="LRR_14"/>
    <property type="match status" value="1"/>
</dbReference>
<dbReference type="InterPro" id="IPR044974">
    <property type="entry name" value="Disease_R_plants"/>
</dbReference>
<keyword evidence="5" id="KW-0611">Plant defense</keyword>
<dbReference type="SUPFAM" id="SSF52540">
    <property type="entry name" value="P-loop containing nucleoside triphosphate hydrolases"/>
    <property type="match status" value="1"/>
</dbReference>
<dbReference type="InterPro" id="IPR055414">
    <property type="entry name" value="LRR_R13L4/SHOC2-like"/>
</dbReference>
<dbReference type="Gene3D" id="1.10.8.430">
    <property type="entry name" value="Helical domain of apoptotic protease-activating factors"/>
    <property type="match status" value="1"/>
</dbReference>
<keyword evidence="6" id="KW-0067">ATP-binding</keyword>
<protein>
    <submittedName>
        <fullName evidence="11">Disease resistance RPP13-like protein 3</fullName>
    </submittedName>
</protein>
<dbReference type="Gene3D" id="3.80.10.10">
    <property type="entry name" value="Ribonuclease Inhibitor"/>
    <property type="match status" value="1"/>
</dbReference>
<evidence type="ECO:0000256" key="5">
    <source>
        <dbReference type="ARBA" id="ARBA00022821"/>
    </source>
</evidence>
<evidence type="ECO:0000259" key="10">
    <source>
        <dbReference type="Pfam" id="PF23598"/>
    </source>
</evidence>
<evidence type="ECO:0000313" key="11">
    <source>
        <dbReference type="EMBL" id="KAL0303015.1"/>
    </source>
</evidence>
<name>A0AAW2K8J1_SESRA</name>
<dbReference type="GO" id="GO:0098542">
    <property type="term" value="P:defense response to other organism"/>
    <property type="evidence" value="ECO:0007669"/>
    <property type="project" value="TreeGrafter"/>
</dbReference>
<feature type="domain" description="NB-ARC" evidence="8">
    <location>
        <begin position="8"/>
        <end position="90"/>
    </location>
</feature>
<dbReference type="InterPro" id="IPR032675">
    <property type="entry name" value="LRR_dom_sf"/>
</dbReference>
<feature type="compositionally biased region" description="Polar residues" evidence="7">
    <location>
        <begin position="575"/>
        <end position="591"/>
    </location>
</feature>
<dbReference type="SUPFAM" id="SSF52058">
    <property type="entry name" value="L domain-like"/>
    <property type="match status" value="1"/>
</dbReference>
<proteinExistence type="inferred from homology"/>
<evidence type="ECO:0000256" key="6">
    <source>
        <dbReference type="ARBA" id="ARBA00022840"/>
    </source>
</evidence>
<dbReference type="InterPro" id="IPR027417">
    <property type="entry name" value="P-loop_NTPase"/>
</dbReference>
<dbReference type="InterPro" id="IPR002182">
    <property type="entry name" value="NB-ARC"/>
</dbReference>
<comment type="caution">
    <text evidence="11">The sequence shown here is derived from an EMBL/GenBank/DDBJ whole genome shotgun (WGS) entry which is preliminary data.</text>
</comment>
<reference evidence="11" key="1">
    <citation type="submission" date="2020-06" db="EMBL/GenBank/DDBJ databases">
        <authorList>
            <person name="Li T."/>
            <person name="Hu X."/>
            <person name="Zhang T."/>
            <person name="Song X."/>
            <person name="Zhang H."/>
            <person name="Dai N."/>
            <person name="Sheng W."/>
            <person name="Hou X."/>
            <person name="Wei L."/>
        </authorList>
    </citation>
    <scope>NUCLEOTIDE SEQUENCE</scope>
    <source>
        <strain evidence="11">G02</strain>
        <tissue evidence="11">Leaf</tissue>
    </source>
</reference>
<keyword evidence="3" id="KW-0677">Repeat</keyword>
<accession>A0AAW2K8J1</accession>
<evidence type="ECO:0000259" key="8">
    <source>
        <dbReference type="Pfam" id="PF00931"/>
    </source>
</evidence>
<dbReference type="PANTHER" id="PTHR23155">
    <property type="entry name" value="DISEASE RESISTANCE PROTEIN RP"/>
    <property type="match status" value="1"/>
</dbReference>
<dbReference type="InterPro" id="IPR058922">
    <property type="entry name" value="WHD_DRP"/>
</dbReference>
<evidence type="ECO:0000259" key="9">
    <source>
        <dbReference type="Pfam" id="PF23559"/>
    </source>
</evidence>
<feature type="region of interest" description="Disordered" evidence="7">
    <location>
        <begin position="572"/>
        <end position="591"/>
    </location>
</feature>
<dbReference type="InterPro" id="IPR042197">
    <property type="entry name" value="Apaf_helical"/>
</dbReference>
<evidence type="ECO:0000256" key="3">
    <source>
        <dbReference type="ARBA" id="ARBA00022737"/>
    </source>
</evidence>
<dbReference type="Gene3D" id="3.40.50.300">
    <property type="entry name" value="P-loop containing nucleotide triphosphate hydrolases"/>
    <property type="match status" value="1"/>
</dbReference>
<dbReference type="PANTHER" id="PTHR23155:SF1193">
    <property type="entry name" value="DISEASE RESISTANCE PROTEIN RPP13-RELATED"/>
    <property type="match status" value="1"/>
</dbReference>
<evidence type="ECO:0000256" key="2">
    <source>
        <dbReference type="ARBA" id="ARBA00022614"/>
    </source>
</evidence>
<gene>
    <name evidence="11" type="ORF">Sradi_6169600</name>
</gene>
<dbReference type="Pfam" id="PF23559">
    <property type="entry name" value="WHD_DRP"/>
    <property type="match status" value="1"/>
</dbReference>
<dbReference type="GO" id="GO:0043531">
    <property type="term" value="F:ADP binding"/>
    <property type="evidence" value="ECO:0007669"/>
    <property type="project" value="InterPro"/>
</dbReference>